<dbReference type="SUPFAM" id="SSF141868">
    <property type="entry name" value="EAL domain-like"/>
    <property type="match status" value="1"/>
</dbReference>
<dbReference type="Pfam" id="PF00563">
    <property type="entry name" value="EAL"/>
    <property type="match status" value="1"/>
</dbReference>
<dbReference type="InterPro" id="IPR000160">
    <property type="entry name" value="GGDEF_dom"/>
</dbReference>
<reference evidence="5 6" key="1">
    <citation type="submission" date="2015-01" db="EMBL/GenBank/DDBJ databases">
        <title>Draft genome of the acidophilic iron oxidizer Acidithrix ferrooxidans strain Py-F3.</title>
        <authorList>
            <person name="Poehlein A."/>
            <person name="Eisen S."/>
            <person name="Schloemann M."/>
            <person name="Johnson B.D."/>
            <person name="Daniel R."/>
            <person name="Muehling M."/>
        </authorList>
    </citation>
    <scope>NUCLEOTIDE SEQUENCE [LARGE SCALE GENOMIC DNA]</scope>
    <source>
        <strain evidence="5 6">Py-F3</strain>
    </source>
</reference>
<dbReference type="Pfam" id="PF08448">
    <property type="entry name" value="PAS_4"/>
    <property type="match status" value="1"/>
</dbReference>
<dbReference type="RefSeq" id="WP_052605781.1">
    <property type="nucleotide sequence ID" value="NZ_JXYS01000068.1"/>
</dbReference>
<sequence>MQRWTDDQELRQVASDTCEALVVSANFDFAVIYAYDKFRLAFIKVGTSQRGSLGFGIGLFDFMPIQAEGNFLTEWVSEAFPRSNRIINLSEHPNSSKDGQISLLTVPFFDNALSGSLLGVLVAKVDKGSQLQELTKFITYRGVRRLSLYLMDMQRKDHFVRQGHHLEVLGGAIQGVVDAEFAFDSLNKICEQAALGVGADSARIIVADNETHLATIEASYGPLGGVVGRQRSLDEGVAGVVRKTGKPVIIFDLSARRCWPNEVALLDYLHSVQSGSQSVMAVPLMDEFASCIGVIGLLSSNKERFDLFDLDVMTQFSRVISAAILKLRLRKQAMRRERELESLVLMAQKPQEITSPKALASRIVDSLASHGEFGKVEVEVAFDGDHAALKSDFADADSVGPNDNLAPESPSLHESKVISISGPNGSTISISVSPISNRIGPSLHFVENFSKVVASALNGAVQSRVSQELRLQAEREAEVFRSLTQNLQDMVAIVNVCGVVELASPSVGRTLGIPGDQIVGRNLFSMVGADEKIRIGRFFVDFLDNFDSMSDESLELETLTVKVPGRGGSDIHLQLKASPRFDSGRKIDGFYLSATDITHRVELEEMLRQRALRDELTQLANRSVLLDRTKSAIDSQRLKQLTVLIFIDLDGFKAVNDSKGHAYGDLVIIEVSKRLIDLIRPGDVAARIGGDEFVVLLSRIRSVSQATDIAERILAGISAPISIDGADHVITASLGVAFSRDKSVTPADLLRESDLAMYRAKSLGKARVEVFRPASRSDANLLSDLDLVVELRRAVERKEIFLQYQPIYRADTRKIESFEVLARWRHPQRGIIPPDLFIPSAERNHVINLLGWSILGDALQELAKWRSMKLNTTFAINFSPLQFLERDFSFKLNRLLAKFGLLPNDVVVEITEGNLALQSDQFLEKVDGLKRLGFLVALDDFGVGNSTIANLRDLPFDILKIDKSYVQNSDSGSKAAAILPALVEIAKASKLATVAEGVETQAQLERVQALGVDFIQGYFFARPMDPDEALFLAKEDCALKVT</sequence>
<keyword evidence="6" id="KW-1185">Reference proteome</keyword>
<dbReference type="InterPro" id="IPR043128">
    <property type="entry name" value="Rev_trsase/Diguanyl_cyclase"/>
</dbReference>
<dbReference type="SMART" id="SM00065">
    <property type="entry name" value="GAF"/>
    <property type="match status" value="1"/>
</dbReference>
<dbReference type="InterPro" id="IPR035919">
    <property type="entry name" value="EAL_sf"/>
</dbReference>
<comment type="caution">
    <text evidence="5">The sequence shown here is derived from an EMBL/GenBank/DDBJ whole genome shotgun (WGS) entry which is preliminary data.</text>
</comment>
<dbReference type="Gene3D" id="3.30.450.40">
    <property type="match status" value="1"/>
</dbReference>
<accession>A0A0D8HGP5</accession>
<dbReference type="InterPro" id="IPR013656">
    <property type="entry name" value="PAS_4"/>
</dbReference>
<dbReference type="CDD" id="cd00130">
    <property type="entry name" value="PAS"/>
    <property type="match status" value="1"/>
</dbReference>
<evidence type="ECO:0000259" key="2">
    <source>
        <dbReference type="PROSITE" id="PS50113"/>
    </source>
</evidence>
<dbReference type="NCBIfam" id="TIGR00254">
    <property type="entry name" value="GGDEF"/>
    <property type="match status" value="1"/>
</dbReference>
<keyword evidence="5" id="KW-0378">Hydrolase</keyword>
<dbReference type="InterPro" id="IPR035965">
    <property type="entry name" value="PAS-like_dom_sf"/>
</dbReference>
<dbReference type="Gene3D" id="3.20.20.450">
    <property type="entry name" value="EAL domain"/>
    <property type="match status" value="1"/>
</dbReference>
<dbReference type="Gene3D" id="3.30.450.20">
    <property type="entry name" value="PAS domain"/>
    <property type="match status" value="1"/>
</dbReference>
<evidence type="ECO:0000313" key="5">
    <source>
        <dbReference type="EMBL" id="KJF17019.1"/>
    </source>
</evidence>
<dbReference type="Proteomes" id="UP000032360">
    <property type="component" value="Unassembled WGS sequence"/>
</dbReference>
<dbReference type="InterPro" id="IPR052155">
    <property type="entry name" value="Biofilm_reg_signaling"/>
</dbReference>
<evidence type="ECO:0000259" key="3">
    <source>
        <dbReference type="PROSITE" id="PS50883"/>
    </source>
</evidence>
<dbReference type="SMART" id="SM00267">
    <property type="entry name" value="GGDEF"/>
    <property type="match status" value="1"/>
</dbReference>
<proteinExistence type="predicted"/>
<feature type="domain" description="PAS" evidence="1">
    <location>
        <begin position="476"/>
        <end position="532"/>
    </location>
</feature>
<dbReference type="CDD" id="cd01949">
    <property type="entry name" value="GGDEF"/>
    <property type="match status" value="1"/>
</dbReference>
<dbReference type="Pfam" id="PF00990">
    <property type="entry name" value="GGDEF"/>
    <property type="match status" value="1"/>
</dbReference>
<dbReference type="PANTHER" id="PTHR44757">
    <property type="entry name" value="DIGUANYLATE CYCLASE DGCP"/>
    <property type="match status" value="1"/>
</dbReference>
<dbReference type="SMART" id="SM00052">
    <property type="entry name" value="EAL"/>
    <property type="match status" value="1"/>
</dbReference>
<dbReference type="Gene3D" id="3.30.70.270">
    <property type="match status" value="1"/>
</dbReference>
<dbReference type="PROSITE" id="PS50883">
    <property type="entry name" value="EAL"/>
    <property type="match status" value="1"/>
</dbReference>
<dbReference type="AlphaFoldDB" id="A0A0D8HGP5"/>
<dbReference type="PANTHER" id="PTHR44757:SF2">
    <property type="entry name" value="BIOFILM ARCHITECTURE MAINTENANCE PROTEIN MBAA"/>
    <property type="match status" value="1"/>
</dbReference>
<evidence type="ECO:0000259" key="1">
    <source>
        <dbReference type="PROSITE" id="PS50112"/>
    </source>
</evidence>
<feature type="domain" description="PAC" evidence="2">
    <location>
        <begin position="557"/>
        <end position="609"/>
    </location>
</feature>
<dbReference type="PROSITE" id="PS50887">
    <property type="entry name" value="GGDEF"/>
    <property type="match status" value="1"/>
</dbReference>
<dbReference type="Pfam" id="PF13185">
    <property type="entry name" value="GAF_2"/>
    <property type="match status" value="1"/>
</dbReference>
<dbReference type="SUPFAM" id="SSF55781">
    <property type="entry name" value="GAF domain-like"/>
    <property type="match status" value="1"/>
</dbReference>
<evidence type="ECO:0000313" key="6">
    <source>
        <dbReference type="Proteomes" id="UP000032360"/>
    </source>
</evidence>
<dbReference type="InterPro" id="IPR000014">
    <property type="entry name" value="PAS"/>
</dbReference>
<dbReference type="InterPro" id="IPR029016">
    <property type="entry name" value="GAF-like_dom_sf"/>
</dbReference>
<dbReference type="InterPro" id="IPR000700">
    <property type="entry name" value="PAS-assoc_C"/>
</dbReference>
<name>A0A0D8HGP5_9ACTN</name>
<dbReference type="EC" id="3.1.4.52" evidence="5"/>
<dbReference type="InterPro" id="IPR001633">
    <property type="entry name" value="EAL_dom"/>
</dbReference>
<gene>
    <name evidence="5" type="primary">gmr6</name>
    <name evidence="5" type="ORF">AXFE_21540</name>
</gene>
<feature type="domain" description="EAL" evidence="3">
    <location>
        <begin position="784"/>
        <end position="1037"/>
    </location>
</feature>
<protein>
    <submittedName>
        <fullName evidence="5">Cyclic di-GMP phosphodiesterase Gmr</fullName>
        <ecNumber evidence="5">3.1.4.52</ecNumber>
    </submittedName>
</protein>
<dbReference type="PROSITE" id="PS50113">
    <property type="entry name" value="PAC"/>
    <property type="match status" value="1"/>
</dbReference>
<dbReference type="NCBIfam" id="TIGR00229">
    <property type="entry name" value="sensory_box"/>
    <property type="match status" value="1"/>
</dbReference>
<dbReference type="SUPFAM" id="SSF55073">
    <property type="entry name" value="Nucleotide cyclase"/>
    <property type="match status" value="1"/>
</dbReference>
<dbReference type="EMBL" id="JXYS01000068">
    <property type="protein sequence ID" value="KJF17019.1"/>
    <property type="molecule type" value="Genomic_DNA"/>
</dbReference>
<organism evidence="5 6">
    <name type="scientific">Acidithrix ferrooxidans</name>
    <dbReference type="NCBI Taxonomy" id="1280514"/>
    <lineage>
        <taxon>Bacteria</taxon>
        <taxon>Bacillati</taxon>
        <taxon>Actinomycetota</taxon>
        <taxon>Acidimicrobiia</taxon>
        <taxon>Acidimicrobiales</taxon>
        <taxon>Acidimicrobiaceae</taxon>
        <taxon>Acidithrix</taxon>
    </lineage>
</organism>
<dbReference type="InterPro" id="IPR029787">
    <property type="entry name" value="Nucleotide_cyclase"/>
</dbReference>
<dbReference type="CDD" id="cd01948">
    <property type="entry name" value="EAL"/>
    <property type="match status" value="1"/>
</dbReference>
<dbReference type="GO" id="GO:0071111">
    <property type="term" value="F:cyclic-guanylate-specific phosphodiesterase activity"/>
    <property type="evidence" value="ECO:0007669"/>
    <property type="project" value="UniProtKB-EC"/>
</dbReference>
<dbReference type="PROSITE" id="PS50112">
    <property type="entry name" value="PAS"/>
    <property type="match status" value="1"/>
</dbReference>
<dbReference type="STRING" id="1280514.AXFE_21540"/>
<dbReference type="OrthoDB" id="23692at2"/>
<evidence type="ECO:0000259" key="4">
    <source>
        <dbReference type="PROSITE" id="PS50887"/>
    </source>
</evidence>
<dbReference type="InterPro" id="IPR003018">
    <property type="entry name" value="GAF"/>
</dbReference>
<feature type="domain" description="GGDEF" evidence="4">
    <location>
        <begin position="640"/>
        <end position="773"/>
    </location>
</feature>
<dbReference type="SUPFAM" id="SSF55785">
    <property type="entry name" value="PYP-like sensor domain (PAS domain)"/>
    <property type="match status" value="1"/>
</dbReference>